<dbReference type="EMBL" id="FTMA01000001">
    <property type="protein sequence ID" value="SIQ35356.1"/>
    <property type="molecule type" value="Genomic_DNA"/>
</dbReference>
<dbReference type="Gene3D" id="1.10.10.10">
    <property type="entry name" value="Winged helix-like DNA-binding domain superfamily/Winged helix DNA-binding domain"/>
    <property type="match status" value="1"/>
</dbReference>
<evidence type="ECO:0000313" key="3">
    <source>
        <dbReference type="Proteomes" id="UP000186953"/>
    </source>
</evidence>
<dbReference type="InterPro" id="IPR036390">
    <property type="entry name" value="WH_DNA-bd_sf"/>
</dbReference>
<dbReference type="SUPFAM" id="SSF46785">
    <property type="entry name" value="Winged helix' DNA-binding domain"/>
    <property type="match status" value="1"/>
</dbReference>
<keyword evidence="3" id="KW-1185">Reference proteome</keyword>
<organism evidence="2 3">
    <name type="scientific">Maribacter ulvicola</name>
    <dbReference type="NCBI Taxonomy" id="228959"/>
    <lineage>
        <taxon>Bacteria</taxon>
        <taxon>Pseudomonadati</taxon>
        <taxon>Bacteroidota</taxon>
        <taxon>Flavobacteriia</taxon>
        <taxon>Flavobacteriales</taxon>
        <taxon>Flavobacteriaceae</taxon>
        <taxon>Maribacter</taxon>
    </lineage>
</organism>
<dbReference type="Gene3D" id="3.90.79.10">
    <property type="entry name" value="Nucleoside Triphosphate Pyrophosphohydrolase"/>
    <property type="match status" value="1"/>
</dbReference>
<dbReference type="SUPFAM" id="SSF55811">
    <property type="entry name" value="Nudix"/>
    <property type="match status" value="1"/>
</dbReference>
<dbReference type="PANTHER" id="PTHR43736:SF4">
    <property type="entry name" value="SLR1690 PROTEIN"/>
    <property type="match status" value="1"/>
</dbReference>
<evidence type="ECO:0000313" key="2">
    <source>
        <dbReference type="EMBL" id="SIQ35356.1"/>
    </source>
</evidence>
<protein>
    <recommendedName>
        <fullName evidence="1">NrtR DNA-binding winged helix domain-containing protein</fullName>
    </recommendedName>
</protein>
<dbReference type="RefSeq" id="WP_076547683.1">
    <property type="nucleotide sequence ID" value="NZ_FTMA01000001.1"/>
</dbReference>
<proteinExistence type="predicted"/>
<dbReference type="AlphaFoldDB" id="A0A1N6S310"/>
<dbReference type="CDD" id="cd18873">
    <property type="entry name" value="NUDIX_NadM_like"/>
    <property type="match status" value="1"/>
</dbReference>
<dbReference type="InterPro" id="IPR054105">
    <property type="entry name" value="WHD_NrtR"/>
</dbReference>
<dbReference type="InterPro" id="IPR036388">
    <property type="entry name" value="WH-like_DNA-bd_sf"/>
</dbReference>
<name>A0A1N6S310_9FLAO</name>
<dbReference type="OrthoDB" id="9786141at2"/>
<reference evidence="3" key="1">
    <citation type="submission" date="2017-01" db="EMBL/GenBank/DDBJ databases">
        <authorList>
            <person name="Varghese N."/>
            <person name="Submissions S."/>
        </authorList>
    </citation>
    <scope>NUCLEOTIDE SEQUENCE [LARGE SCALE GENOMIC DNA]</scope>
    <source>
        <strain evidence="3">DSM 15366</strain>
    </source>
</reference>
<evidence type="ECO:0000259" key="1">
    <source>
        <dbReference type="Pfam" id="PF21906"/>
    </source>
</evidence>
<dbReference type="Proteomes" id="UP000186953">
    <property type="component" value="Unassembled WGS sequence"/>
</dbReference>
<dbReference type="Pfam" id="PF21906">
    <property type="entry name" value="WHD_NrtR"/>
    <property type="match status" value="1"/>
</dbReference>
<sequence>MTLNNYRKEDKVLLSIECIIYGFYQDELKILLIQREFGSTKDRWSLIGDFLKNEEELNNAASRIVNQLTGLNNMYMEQVHSYSKPDHILEEKIISVSYIALINIENYCKNILKENPIKWFAIKDIPSLVFDHNKMIKDSLALLRNRISNRPIAFELLPEKFTMRQLQKIYEVILGTELDKRNFINKFNSLDLLNKLNEKDMTSSKKGAFLFEFDEVKYLRKVAEGFCFKV</sequence>
<feature type="domain" description="NrtR DNA-binding winged helix" evidence="1">
    <location>
        <begin position="153"/>
        <end position="213"/>
    </location>
</feature>
<dbReference type="InterPro" id="IPR015797">
    <property type="entry name" value="NUDIX_hydrolase-like_dom_sf"/>
</dbReference>
<dbReference type="PANTHER" id="PTHR43736">
    <property type="entry name" value="ADP-RIBOSE PYROPHOSPHATASE"/>
    <property type="match status" value="1"/>
</dbReference>
<gene>
    <name evidence="2" type="ORF">SAMN05421797_1011493</name>
</gene>
<dbReference type="STRING" id="228959.SAMN05421797_1011493"/>
<accession>A0A1N6S310</accession>